<dbReference type="EMBL" id="FOXA01000007">
    <property type="protein sequence ID" value="SFP49478.1"/>
    <property type="molecule type" value="Genomic_DNA"/>
</dbReference>
<comment type="similarity">
    <text evidence="1">Belongs to the UPF0229 family.</text>
</comment>
<gene>
    <name evidence="3" type="ORF">SAMN04488047_10799</name>
</gene>
<dbReference type="HAMAP" id="MF_01232">
    <property type="entry name" value="UPF0229"/>
    <property type="match status" value="1"/>
</dbReference>
<protein>
    <recommendedName>
        <fullName evidence="1">UPF0229 protein SAMN04488047_10799</fullName>
    </recommendedName>
</protein>
<reference evidence="3 4" key="1">
    <citation type="submission" date="2016-10" db="EMBL/GenBank/DDBJ databases">
        <authorList>
            <person name="de Groot N.N."/>
        </authorList>
    </citation>
    <scope>NUCLEOTIDE SEQUENCE [LARGE SCALE GENOMIC DNA]</scope>
    <source>
        <strain evidence="3 4">DSM 19547</strain>
    </source>
</reference>
<evidence type="ECO:0000313" key="3">
    <source>
        <dbReference type="EMBL" id="SFP49478.1"/>
    </source>
</evidence>
<dbReference type="OrthoDB" id="9788289at2"/>
<dbReference type="RefSeq" id="WP_093421386.1">
    <property type="nucleotide sequence ID" value="NZ_FOXA01000007.1"/>
</dbReference>
<dbReference type="InterPro" id="IPR006698">
    <property type="entry name" value="UPF0229"/>
</dbReference>
<feature type="compositionally biased region" description="Basic and acidic residues" evidence="2">
    <location>
        <begin position="63"/>
        <end position="76"/>
    </location>
</feature>
<proteinExistence type="inferred from homology"/>
<dbReference type="STRING" id="441119.SAMN04488047_10799"/>
<dbReference type="Pfam" id="PF04285">
    <property type="entry name" value="DUF444"/>
    <property type="match status" value="1"/>
</dbReference>
<dbReference type="Proteomes" id="UP000199356">
    <property type="component" value="Unassembled WGS sequence"/>
</dbReference>
<name>A0A1I5QT46_9RHOB</name>
<accession>A0A1I5QT46</accession>
<sequence length="439" mass="50648">MSHFIDRRLNPKDKNLGNRRRFIKRVREQVKEAVNKSIRTRGIRDMDRSGEVTVPTDGINEPQFHHDPRGGRHERILPGNKQFRAGDRIEKPPGGAGGSGRKGSDNGEGEDDFTFVLSRDEFLDIFFEDLELPDLVKQTLKEIETAKPRRAGLSVTGAPANLNVGRTMRNAYGRRLALRRPTDATVRELRKRIFELEEIHAPTAKQRKELKETREELDELLRRQKVVPYIDPLDVRYNYFVPRPEPNAKAVMFCLMDVSASMGEREKDLAKRFFVLLHLFLTRRYDRVELVFIRHTHRASEVDEETFFYARETGGTVVSSALEQMKKIVEARYSPREWNIYAAQASDGDNSPGDSSRCMQLLNDHLMPVCQYFAYVEIIAEEETRFLKHDGNGTELWLAYREVAQAWPNFKTKRIANPAGIYPVFRELFARGGEEAQHG</sequence>
<dbReference type="NCBIfam" id="NF003707">
    <property type="entry name" value="PRK05325.1-2"/>
    <property type="match status" value="1"/>
</dbReference>
<organism evidence="3 4">
    <name type="scientific">Tranquillimonas alkanivorans</name>
    <dbReference type="NCBI Taxonomy" id="441119"/>
    <lineage>
        <taxon>Bacteria</taxon>
        <taxon>Pseudomonadati</taxon>
        <taxon>Pseudomonadota</taxon>
        <taxon>Alphaproteobacteria</taxon>
        <taxon>Rhodobacterales</taxon>
        <taxon>Roseobacteraceae</taxon>
        <taxon>Tranquillimonas</taxon>
    </lineage>
</organism>
<dbReference type="PANTHER" id="PTHR30510">
    <property type="entry name" value="UPF0229 PROTEIN YEAH"/>
    <property type="match status" value="1"/>
</dbReference>
<dbReference type="AlphaFoldDB" id="A0A1I5QT46"/>
<keyword evidence="4" id="KW-1185">Reference proteome</keyword>
<evidence type="ECO:0000313" key="4">
    <source>
        <dbReference type="Proteomes" id="UP000199356"/>
    </source>
</evidence>
<evidence type="ECO:0000256" key="1">
    <source>
        <dbReference type="HAMAP-Rule" id="MF_01232"/>
    </source>
</evidence>
<feature type="region of interest" description="Disordered" evidence="2">
    <location>
        <begin position="49"/>
        <end position="111"/>
    </location>
</feature>
<dbReference type="PANTHER" id="PTHR30510:SF2">
    <property type="entry name" value="UPF0229 PROTEIN YEAH"/>
    <property type="match status" value="1"/>
</dbReference>
<dbReference type="NCBIfam" id="NF003708">
    <property type="entry name" value="PRK05325.1-3"/>
    <property type="match status" value="1"/>
</dbReference>
<evidence type="ECO:0000256" key="2">
    <source>
        <dbReference type="SAM" id="MobiDB-lite"/>
    </source>
</evidence>